<dbReference type="Pfam" id="PF03865">
    <property type="entry name" value="ShlB"/>
    <property type="match status" value="1"/>
</dbReference>
<dbReference type="AlphaFoldDB" id="A0AA94H6M5"/>
<dbReference type="Proteomes" id="UP000182314">
    <property type="component" value="Unassembled WGS sequence"/>
</dbReference>
<dbReference type="PIRSF" id="PIRSF029745">
    <property type="entry name" value="FhaC"/>
    <property type="match status" value="1"/>
</dbReference>
<name>A0AA94H6M5_9ENTR</name>
<dbReference type="Pfam" id="PF17287">
    <property type="entry name" value="POTRA_3"/>
    <property type="match status" value="1"/>
</dbReference>
<evidence type="ECO:0000256" key="2">
    <source>
        <dbReference type="ARBA" id="ARBA00022692"/>
    </source>
</evidence>
<accession>A0AA94H6M5</accession>
<dbReference type="GO" id="GO:0046819">
    <property type="term" value="P:protein secretion by the type V secretion system"/>
    <property type="evidence" value="ECO:0007669"/>
    <property type="project" value="TreeGrafter"/>
</dbReference>
<keyword evidence="9" id="KW-1185">Reference proteome</keyword>
<feature type="domain" description="ShlB POTRA" evidence="6">
    <location>
        <begin position="145"/>
        <end position="195"/>
    </location>
</feature>
<evidence type="ECO:0000313" key="10">
    <source>
        <dbReference type="Proteomes" id="UP000182314"/>
    </source>
</evidence>
<dbReference type="Proteomes" id="UP000078227">
    <property type="component" value="Chromosome"/>
</dbReference>
<organism evidence="8 10">
    <name type="scientific">Kosakonia oryzae</name>
    <dbReference type="NCBI Taxonomy" id="497725"/>
    <lineage>
        <taxon>Bacteria</taxon>
        <taxon>Pseudomonadati</taxon>
        <taxon>Pseudomonadota</taxon>
        <taxon>Gammaproteobacteria</taxon>
        <taxon>Enterobacterales</taxon>
        <taxon>Enterobacteriaceae</taxon>
        <taxon>Kosakonia</taxon>
    </lineage>
</organism>
<dbReference type="InterPro" id="IPR005565">
    <property type="entry name" value="Hemolysn_activator_HlyB_C"/>
</dbReference>
<reference evidence="8 10" key="1">
    <citation type="submission" date="2016-10" db="EMBL/GenBank/DDBJ databases">
        <authorList>
            <person name="Varghese N."/>
            <person name="Submissions S."/>
        </authorList>
    </citation>
    <scope>NUCLEOTIDE SEQUENCE [LARGE SCALE GENOMIC DNA]</scope>
    <source>
        <strain evidence="8 10">CGMCC 1.7012</strain>
    </source>
</reference>
<dbReference type="KEGG" id="kor:AWR26_22050"/>
<dbReference type="InterPro" id="IPR051544">
    <property type="entry name" value="TPS_OM_transporter"/>
</dbReference>
<reference evidence="7 9" key="2">
    <citation type="submission" date="2021-03" db="EMBL/GenBank/DDBJ databases">
        <authorList>
            <person name="Li Y."/>
            <person name="Li S."/>
            <person name="Chen M."/>
            <person name="Peng G."/>
            <person name="Tan Z."/>
            <person name="An Q."/>
        </authorList>
    </citation>
    <scope>NUCLEOTIDE SEQUENCE [LARGE SCALE GENOMIC DNA]</scope>
    <source>
        <strain evidence="7 9">Ola 51</strain>
    </source>
</reference>
<dbReference type="Pfam" id="PF08479">
    <property type="entry name" value="POTRA_2"/>
    <property type="match status" value="1"/>
</dbReference>
<dbReference type="Gene3D" id="3.10.20.310">
    <property type="entry name" value="membrane protein fhac"/>
    <property type="match status" value="1"/>
</dbReference>
<gene>
    <name evidence="7" type="ORF">AWR26_22050</name>
    <name evidence="8" type="ORF">SAMN05216286_4109</name>
</gene>
<dbReference type="RefSeq" id="WP_064568584.1">
    <property type="nucleotide sequence ID" value="NZ_CP014007.2"/>
</dbReference>
<dbReference type="PANTHER" id="PTHR34597">
    <property type="entry name" value="SLR1661 PROTEIN"/>
    <property type="match status" value="1"/>
</dbReference>
<dbReference type="PANTHER" id="PTHR34597:SF3">
    <property type="entry name" value="OUTER MEMBRANE TRANSPORTER CDIB"/>
    <property type="match status" value="1"/>
</dbReference>
<dbReference type="EMBL" id="FOKO01000005">
    <property type="protein sequence ID" value="SFD05252.1"/>
    <property type="molecule type" value="Genomic_DNA"/>
</dbReference>
<evidence type="ECO:0000259" key="4">
    <source>
        <dbReference type="Pfam" id="PF03865"/>
    </source>
</evidence>
<dbReference type="GO" id="GO:0098046">
    <property type="term" value="C:type V protein secretion system complex"/>
    <property type="evidence" value="ECO:0007669"/>
    <property type="project" value="TreeGrafter"/>
</dbReference>
<evidence type="ECO:0000256" key="1">
    <source>
        <dbReference type="ARBA" id="ARBA00022452"/>
    </source>
</evidence>
<evidence type="ECO:0000313" key="7">
    <source>
        <dbReference type="EMBL" id="ANI84704.1"/>
    </source>
</evidence>
<dbReference type="InterPro" id="IPR035251">
    <property type="entry name" value="ShlB_POTRA"/>
</dbReference>
<keyword evidence="2" id="KW-0812">Transmembrane</keyword>
<dbReference type="InterPro" id="IPR013686">
    <property type="entry name" value="Polypept-transport_assoc_ShlB"/>
</dbReference>
<protein>
    <submittedName>
        <fullName evidence="8">Hemolysin activation/secretion protein</fullName>
    </submittedName>
    <submittedName>
        <fullName evidence="7">ShlB/FhaC/HecB family hemolysin secretion/activation protein</fullName>
    </submittedName>
</protein>
<feature type="domain" description="Haemolysin activator HlyB C-terminal" evidence="4">
    <location>
        <begin position="200"/>
        <end position="503"/>
    </location>
</feature>
<dbReference type="GO" id="GO:0008320">
    <property type="term" value="F:protein transmembrane transporter activity"/>
    <property type="evidence" value="ECO:0007669"/>
    <property type="project" value="TreeGrafter"/>
</dbReference>
<evidence type="ECO:0000259" key="6">
    <source>
        <dbReference type="Pfam" id="PF17287"/>
    </source>
</evidence>
<evidence type="ECO:0000259" key="5">
    <source>
        <dbReference type="Pfam" id="PF08479"/>
    </source>
</evidence>
<evidence type="ECO:0000313" key="8">
    <source>
        <dbReference type="EMBL" id="SFD05252.1"/>
    </source>
</evidence>
<feature type="domain" description="Polypeptide-transport-associated ShlB-type" evidence="5">
    <location>
        <begin position="70"/>
        <end position="144"/>
    </location>
</feature>
<proteinExistence type="predicted"/>
<keyword evidence="3" id="KW-0998">Cell outer membrane</keyword>
<dbReference type="EMBL" id="CP014007">
    <property type="protein sequence ID" value="ANI84704.1"/>
    <property type="molecule type" value="Genomic_DNA"/>
</dbReference>
<dbReference type="Gene3D" id="2.40.160.50">
    <property type="entry name" value="membrane protein fhac: a member of the omp85/tpsb transporter family"/>
    <property type="match status" value="1"/>
</dbReference>
<evidence type="ECO:0000256" key="3">
    <source>
        <dbReference type="ARBA" id="ARBA00023237"/>
    </source>
</evidence>
<dbReference type="InterPro" id="IPR027282">
    <property type="entry name" value="TPS"/>
</dbReference>
<keyword evidence="1" id="KW-1134">Transmembrane beta strand</keyword>
<keyword evidence="1" id="KW-0472">Membrane</keyword>
<sequence length="539" mass="60624">MELRFIALCMLMIVGARVSAKDNVDNLIKQQKNADASVLHEQQFEKKDVFSNAERKVFTLQDLPKEENCFTVKDIILENDFLKAKITQSINEHIAGRCIGVAGINAVASALQDYYIDAGYVTTRVIIPTQNISTGELKFTVEAGKIENIIIAGDDIRTWMLPFKNEDILNIRDIEQGLENLQFVPGVNVKINIEPGSKNGYSNVSINTNRFKKWSVRASYNNWGDEATGQYLTSAVGYLFNTAKLGDLFYLAGTSSTTGKYQNISGYYSFPVGYWNYTFFYSKSDSRQTVPLSYFSLDYAGNSEYLSAKAARTIYRDKSRKIAASAELIRRTSGYTLDGEELVLQSRDMGNVKFGLNYKQQFADASLDATLSWQRFLTWFGGEQTPDMQYGEVSPISQLFNFQGNYTQLFANGYYNGVFYAQYAPRQLTLQDQMTVGDRWSVRGFENSYGLTGNSGFYLQNTFSRPIGTTNARLYFGMDFGQVKDDGFYGDETILGGAMGIEGNIKSLGYDFSITAPLKYPGDLVVNKANFNFNFSYQL</sequence>
<evidence type="ECO:0000313" key="9">
    <source>
        <dbReference type="Proteomes" id="UP000078227"/>
    </source>
</evidence>